<dbReference type="InterPro" id="IPR050694">
    <property type="entry name" value="LRRC14/PRAME"/>
</dbReference>
<dbReference type="SUPFAM" id="SSF52047">
    <property type="entry name" value="RNI-like"/>
    <property type="match status" value="1"/>
</dbReference>
<reference evidence="5" key="1">
    <citation type="submission" date="2025-08" db="UniProtKB">
        <authorList>
            <consortium name="RefSeq"/>
        </authorList>
    </citation>
    <scope>IDENTIFICATION</scope>
    <source>
        <tissue evidence="5">Liver</tissue>
    </source>
</reference>
<evidence type="ECO:0000313" key="4">
    <source>
        <dbReference type="Proteomes" id="UP000886700"/>
    </source>
</evidence>
<dbReference type="GeneID" id="121138504"/>
<keyword evidence="4" id="KW-1185">Reference proteome</keyword>
<dbReference type="PANTHER" id="PTHR14224">
    <property type="entry name" value="SIMILAR TO PREFERENTIALLY EXPRESSED ANTIGEN IN MELANOMA-LIKE 3"/>
    <property type="match status" value="1"/>
</dbReference>
<keyword evidence="2" id="KW-0433">Leucine-rich repeat</keyword>
<dbReference type="Gene3D" id="3.80.10.10">
    <property type="entry name" value="Ribonuclease Inhibitor"/>
    <property type="match status" value="1"/>
</dbReference>
<gene>
    <name evidence="5" type="primary">LOC121138504</name>
</gene>
<dbReference type="RefSeq" id="XP_040597120.1">
    <property type="nucleotide sequence ID" value="XM_040741186.1"/>
</dbReference>
<dbReference type="PIRSF" id="PIRSF038286">
    <property type="entry name" value="PRAME"/>
    <property type="match status" value="1"/>
</dbReference>
<evidence type="ECO:0000313" key="5">
    <source>
        <dbReference type="RefSeq" id="XP_040597120.1"/>
    </source>
</evidence>
<evidence type="ECO:0000256" key="1">
    <source>
        <dbReference type="ARBA" id="ARBA00009608"/>
    </source>
</evidence>
<dbReference type="InterPro" id="IPR032675">
    <property type="entry name" value="LRR_dom_sf"/>
</dbReference>
<sequence>AVGFSGNSGRDWQNNRKGLFSGSFYSTCVCSPSSLKLLAIKSLLKDEALSIAALKTLPMELFPPVFKVAFDGKQTNILRAMVAAWHFRCLPMGALMKTHDLEILKAVLDGLDMLINQKDRPRSCKLEVLDFRDAQHNFWKVWAGTEDGVCSPNVVSESQPVVRHPIRQGKQVVTVMINLSLKSRDLCKSLKYFHLWVKQRKDVLQVICEKLEFGVFPVYKPLNLLEVFEPSCIQELAVKACWDLRTLSMFAPGLGQMRNLQKLLVNEIFTPLDWFRNRERKEWCSREIISQFSHLTKLQHLYLNGIFFLNERLDQVLRYLESPLETLAITRCKLSESDMRYLSQCPSVSQLTYLDLSGVTFLYLSNPLLGRLLENVTATLQTLKLKGCMLMNFQIDDLLPALSQCSQLVEVNFVHNLLSVSSLKKLLQHTANLRKLTLEMYPAPTEVYNDTGDVMPDRFVQHCSELLETLRGVREPKEIYFVSKRCSYCRGFCVSDPE</sequence>
<dbReference type="Proteomes" id="UP000886700">
    <property type="component" value="Unplaced"/>
</dbReference>
<proteinExistence type="inferred from homology"/>
<protein>
    <submittedName>
        <fullName evidence="5">PRAME family member 12-like</fullName>
    </submittedName>
</protein>
<dbReference type="InterPro" id="IPR026271">
    <property type="entry name" value="PRAME"/>
</dbReference>
<organism evidence="4 5">
    <name type="scientific">Mesocricetus auratus</name>
    <name type="common">Golden hamster</name>
    <dbReference type="NCBI Taxonomy" id="10036"/>
    <lineage>
        <taxon>Eukaryota</taxon>
        <taxon>Metazoa</taxon>
        <taxon>Chordata</taxon>
        <taxon>Craniata</taxon>
        <taxon>Vertebrata</taxon>
        <taxon>Euteleostomi</taxon>
        <taxon>Mammalia</taxon>
        <taxon>Eutheria</taxon>
        <taxon>Euarchontoglires</taxon>
        <taxon>Glires</taxon>
        <taxon>Rodentia</taxon>
        <taxon>Myomorpha</taxon>
        <taxon>Muroidea</taxon>
        <taxon>Cricetidae</taxon>
        <taxon>Cricetinae</taxon>
        <taxon>Mesocricetus</taxon>
    </lineage>
</organism>
<feature type="non-terminal residue" evidence="5">
    <location>
        <position position="1"/>
    </location>
</feature>
<feature type="non-terminal residue" evidence="5">
    <location>
        <position position="498"/>
    </location>
</feature>
<evidence type="ECO:0000256" key="3">
    <source>
        <dbReference type="ARBA" id="ARBA00022737"/>
    </source>
</evidence>
<keyword evidence="3" id="KW-0677">Repeat</keyword>
<dbReference type="PANTHER" id="PTHR14224:SF108">
    <property type="entry name" value="PRAME LIKE 11-RELATED"/>
    <property type="match status" value="1"/>
</dbReference>
<comment type="similarity">
    <text evidence="1">Belongs to the PRAME family.</text>
</comment>
<evidence type="ECO:0000256" key="2">
    <source>
        <dbReference type="ARBA" id="ARBA00022614"/>
    </source>
</evidence>
<accession>A0ABM2X8Q2</accession>
<name>A0ABM2X8Q2_MESAU</name>